<dbReference type="InterPro" id="IPR029064">
    <property type="entry name" value="Ribosomal_eL30-like_sf"/>
</dbReference>
<dbReference type="Proteomes" id="UP000492821">
    <property type="component" value="Unassembled WGS sequence"/>
</dbReference>
<dbReference type="Pfam" id="PF01248">
    <property type="entry name" value="Ribosomal_L7Ae"/>
    <property type="match status" value="1"/>
</dbReference>
<reference evidence="7" key="2">
    <citation type="submission" date="2020-10" db="UniProtKB">
        <authorList>
            <consortium name="WormBaseParasite"/>
        </authorList>
    </citation>
    <scope>IDENTIFICATION</scope>
</reference>
<sequence>MAAVGDATIDVQLALKRVLRSARFVDGVSRGLHEAAKALDKRTAHFCVFATGCDEPAYEKLVRALCQKHNIPIFEVESKADLGEWVGQCKLDKEGNARKVVGCSCAVVKAWGRDEEAKKVVEAYLAANQA</sequence>
<evidence type="ECO:0000313" key="7">
    <source>
        <dbReference type="WBParaSite" id="Pan_g7606.t1"/>
    </source>
</evidence>
<comment type="similarity">
    <text evidence="1 4">Belongs to the eukaryotic ribosomal protein eS12 family.</text>
</comment>
<feature type="domain" description="Ribosomal protein eL8/eL30/eS12/Gadd45" evidence="5">
    <location>
        <begin position="14"/>
        <end position="107"/>
    </location>
</feature>
<dbReference type="GO" id="GO:0003735">
    <property type="term" value="F:structural constituent of ribosome"/>
    <property type="evidence" value="ECO:0007669"/>
    <property type="project" value="InterPro"/>
</dbReference>
<name>A0A7E4W6C1_PANRE</name>
<keyword evidence="6" id="KW-1185">Reference proteome</keyword>
<dbReference type="PROSITE" id="PS01189">
    <property type="entry name" value="RIBOSOMAL_S12E"/>
    <property type="match status" value="1"/>
</dbReference>
<dbReference type="InterPro" id="IPR000530">
    <property type="entry name" value="Ribosomal_eS12"/>
</dbReference>
<reference evidence="6" key="1">
    <citation type="journal article" date="2013" name="Genetics">
        <title>The draft genome and transcriptome of Panagrellus redivivus are shaped by the harsh demands of a free-living lifestyle.</title>
        <authorList>
            <person name="Srinivasan J."/>
            <person name="Dillman A.R."/>
            <person name="Macchietto M.G."/>
            <person name="Heikkinen L."/>
            <person name="Lakso M."/>
            <person name="Fracchia K.M."/>
            <person name="Antoshechkin I."/>
            <person name="Mortazavi A."/>
            <person name="Wong G."/>
            <person name="Sternberg P.W."/>
        </authorList>
    </citation>
    <scope>NUCLEOTIDE SEQUENCE [LARGE SCALE GENOMIC DNA]</scope>
    <source>
        <strain evidence="6">MT8872</strain>
    </source>
</reference>
<dbReference type="InterPro" id="IPR004038">
    <property type="entry name" value="Ribosomal_eL8/eL30/eS12/Gad45"/>
</dbReference>
<proteinExistence type="inferred from homology"/>
<protein>
    <recommendedName>
        <fullName evidence="4">40S ribosomal protein S12</fullName>
    </recommendedName>
</protein>
<evidence type="ECO:0000256" key="4">
    <source>
        <dbReference type="RuleBase" id="RU000670"/>
    </source>
</evidence>
<evidence type="ECO:0000256" key="2">
    <source>
        <dbReference type="ARBA" id="ARBA00022980"/>
    </source>
</evidence>
<organism evidence="6 7">
    <name type="scientific">Panagrellus redivivus</name>
    <name type="common">Microworm</name>
    <dbReference type="NCBI Taxonomy" id="6233"/>
    <lineage>
        <taxon>Eukaryota</taxon>
        <taxon>Metazoa</taxon>
        <taxon>Ecdysozoa</taxon>
        <taxon>Nematoda</taxon>
        <taxon>Chromadorea</taxon>
        <taxon>Rhabditida</taxon>
        <taxon>Tylenchina</taxon>
        <taxon>Panagrolaimomorpha</taxon>
        <taxon>Panagrolaimoidea</taxon>
        <taxon>Panagrolaimidae</taxon>
        <taxon>Panagrellus</taxon>
    </lineage>
</organism>
<dbReference type="GO" id="GO:1990904">
    <property type="term" value="C:ribonucleoprotein complex"/>
    <property type="evidence" value="ECO:0007669"/>
    <property type="project" value="UniProtKB-KW"/>
</dbReference>
<dbReference type="GO" id="GO:0006412">
    <property type="term" value="P:translation"/>
    <property type="evidence" value="ECO:0007669"/>
    <property type="project" value="InterPro"/>
</dbReference>
<dbReference type="PANTHER" id="PTHR11843">
    <property type="entry name" value="40S RIBOSOMAL PROTEIN S12"/>
    <property type="match status" value="1"/>
</dbReference>
<dbReference type="SUPFAM" id="SSF55315">
    <property type="entry name" value="L30e-like"/>
    <property type="match status" value="1"/>
</dbReference>
<dbReference type="GO" id="GO:0005840">
    <property type="term" value="C:ribosome"/>
    <property type="evidence" value="ECO:0007669"/>
    <property type="project" value="UniProtKB-KW"/>
</dbReference>
<dbReference type="WBParaSite" id="Pan_g7606.t1">
    <property type="protein sequence ID" value="Pan_g7606.t1"/>
    <property type="gene ID" value="Pan_g7606"/>
</dbReference>
<evidence type="ECO:0000259" key="5">
    <source>
        <dbReference type="Pfam" id="PF01248"/>
    </source>
</evidence>
<dbReference type="InterPro" id="IPR047860">
    <property type="entry name" value="Ribosomal_eS12_CS"/>
</dbReference>
<evidence type="ECO:0000256" key="3">
    <source>
        <dbReference type="ARBA" id="ARBA00023274"/>
    </source>
</evidence>
<evidence type="ECO:0000256" key="1">
    <source>
        <dbReference type="ARBA" id="ARBA00005824"/>
    </source>
</evidence>
<accession>A0A7E4W6C1</accession>
<dbReference type="PRINTS" id="PR00972">
    <property type="entry name" value="RIBSOMALS12E"/>
</dbReference>
<dbReference type="Gene3D" id="3.30.1330.30">
    <property type="match status" value="1"/>
</dbReference>
<dbReference type="AlphaFoldDB" id="A0A7E4W6C1"/>
<keyword evidence="3 4" id="KW-0687">Ribonucleoprotein</keyword>
<evidence type="ECO:0000313" key="6">
    <source>
        <dbReference type="Proteomes" id="UP000492821"/>
    </source>
</evidence>
<keyword evidence="2 4" id="KW-0689">Ribosomal protein</keyword>